<keyword evidence="3" id="KW-1185">Reference proteome</keyword>
<dbReference type="PANTHER" id="PTHR31903">
    <property type="entry name" value="F12F1.11-RELATED"/>
    <property type="match status" value="1"/>
</dbReference>
<sequence>MTIKNKGKVYPSPSPSSSSFSSSSSVCSNAADGGGGGGAGLDYLSMLKLLPAAIIALASVLPLEDCEVLAYLIMRSIKTTVSSSFSVAAVATNPSSFPKKKPSKKSAPNNSGFLIF</sequence>
<feature type="region of interest" description="Disordered" evidence="1">
    <location>
        <begin position="93"/>
        <end position="116"/>
    </location>
</feature>
<dbReference type="PANTHER" id="PTHR31903:SF4">
    <property type="entry name" value="OS11G0490300 PROTEIN"/>
    <property type="match status" value="1"/>
</dbReference>
<protein>
    <submittedName>
        <fullName evidence="2">Uncharacterized protein</fullName>
    </submittedName>
</protein>
<accession>A0AAE0DVM5</accession>
<feature type="region of interest" description="Disordered" evidence="1">
    <location>
        <begin position="1"/>
        <end position="32"/>
    </location>
</feature>
<proteinExistence type="predicted"/>
<comment type="caution">
    <text evidence="2">The sequence shown here is derived from an EMBL/GenBank/DDBJ whole genome shotgun (WGS) entry which is preliminary data.</text>
</comment>
<dbReference type="Proteomes" id="UP001281410">
    <property type="component" value="Unassembled WGS sequence"/>
</dbReference>
<feature type="compositionally biased region" description="Low complexity" evidence="1">
    <location>
        <begin position="105"/>
        <end position="116"/>
    </location>
</feature>
<gene>
    <name evidence="2" type="ORF">Dsin_029592</name>
</gene>
<dbReference type="AlphaFoldDB" id="A0AAE0DVM5"/>
<reference evidence="2" key="1">
    <citation type="journal article" date="2023" name="Plant J.">
        <title>Genome sequences and population genomics provide insights into the demographic history, inbreeding, and mutation load of two 'living fossil' tree species of Dipteronia.</title>
        <authorList>
            <person name="Feng Y."/>
            <person name="Comes H.P."/>
            <person name="Chen J."/>
            <person name="Zhu S."/>
            <person name="Lu R."/>
            <person name="Zhang X."/>
            <person name="Li P."/>
            <person name="Qiu J."/>
            <person name="Olsen K.M."/>
            <person name="Qiu Y."/>
        </authorList>
    </citation>
    <scope>NUCLEOTIDE SEQUENCE</scope>
    <source>
        <strain evidence="2">NBL</strain>
    </source>
</reference>
<organism evidence="2 3">
    <name type="scientific">Dipteronia sinensis</name>
    <dbReference type="NCBI Taxonomy" id="43782"/>
    <lineage>
        <taxon>Eukaryota</taxon>
        <taxon>Viridiplantae</taxon>
        <taxon>Streptophyta</taxon>
        <taxon>Embryophyta</taxon>
        <taxon>Tracheophyta</taxon>
        <taxon>Spermatophyta</taxon>
        <taxon>Magnoliopsida</taxon>
        <taxon>eudicotyledons</taxon>
        <taxon>Gunneridae</taxon>
        <taxon>Pentapetalae</taxon>
        <taxon>rosids</taxon>
        <taxon>malvids</taxon>
        <taxon>Sapindales</taxon>
        <taxon>Sapindaceae</taxon>
        <taxon>Hippocastanoideae</taxon>
        <taxon>Acereae</taxon>
        <taxon>Dipteronia</taxon>
    </lineage>
</organism>
<dbReference type="EMBL" id="JANJYJ010000009">
    <property type="protein sequence ID" value="KAK3190031.1"/>
    <property type="molecule type" value="Genomic_DNA"/>
</dbReference>
<evidence type="ECO:0000313" key="2">
    <source>
        <dbReference type="EMBL" id="KAK3190031.1"/>
    </source>
</evidence>
<name>A0AAE0DVM5_9ROSI</name>
<evidence type="ECO:0000313" key="3">
    <source>
        <dbReference type="Proteomes" id="UP001281410"/>
    </source>
</evidence>
<evidence type="ECO:0000256" key="1">
    <source>
        <dbReference type="SAM" id="MobiDB-lite"/>
    </source>
</evidence>
<feature type="compositionally biased region" description="Low complexity" evidence="1">
    <location>
        <begin position="15"/>
        <end position="25"/>
    </location>
</feature>